<feature type="repeat" description="Solcar" evidence="13">
    <location>
        <begin position="12"/>
        <end position="104"/>
    </location>
</feature>
<evidence type="ECO:0000256" key="11">
    <source>
        <dbReference type="ARBA" id="ARBA00041879"/>
    </source>
</evidence>
<evidence type="ECO:0000256" key="10">
    <source>
        <dbReference type="ARBA" id="ARBA00040836"/>
    </source>
</evidence>
<evidence type="ECO:0000256" key="1">
    <source>
        <dbReference type="ARBA" id="ARBA00004225"/>
    </source>
</evidence>
<dbReference type="GO" id="GO:0031966">
    <property type="term" value="C:mitochondrial membrane"/>
    <property type="evidence" value="ECO:0007669"/>
    <property type="project" value="UniProtKB-SubCell"/>
</dbReference>
<dbReference type="FunFam" id="1.50.40.10:FF:000011">
    <property type="entry name" value="Mitochondrial thiamine pyrophosphate carrier 1"/>
    <property type="match status" value="1"/>
</dbReference>
<dbReference type="AlphaFoldDB" id="A0A195F6T8"/>
<evidence type="ECO:0000256" key="5">
    <source>
        <dbReference type="ARBA" id="ARBA00022737"/>
    </source>
</evidence>
<dbReference type="Pfam" id="PF00153">
    <property type="entry name" value="Mito_carr"/>
    <property type="match status" value="3"/>
</dbReference>
<dbReference type="InterPro" id="IPR002067">
    <property type="entry name" value="MCP"/>
</dbReference>
<dbReference type="InterPro" id="IPR018108">
    <property type="entry name" value="MCP_transmembrane"/>
</dbReference>
<accession>A0A195F6T8</accession>
<dbReference type="InterPro" id="IPR023395">
    <property type="entry name" value="MCP_dom_sf"/>
</dbReference>
<evidence type="ECO:0000256" key="14">
    <source>
        <dbReference type="RuleBase" id="RU000488"/>
    </source>
</evidence>
<evidence type="ECO:0000256" key="3">
    <source>
        <dbReference type="ARBA" id="ARBA00022448"/>
    </source>
</evidence>
<organism evidence="15 16">
    <name type="scientific">Trachymyrmex septentrionalis</name>
    <dbReference type="NCBI Taxonomy" id="34720"/>
    <lineage>
        <taxon>Eukaryota</taxon>
        <taxon>Metazoa</taxon>
        <taxon>Ecdysozoa</taxon>
        <taxon>Arthropoda</taxon>
        <taxon>Hexapoda</taxon>
        <taxon>Insecta</taxon>
        <taxon>Pterygota</taxon>
        <taxon>Neoptera</taxon>
        <taxon>Endopterygota</taxon>
        <taxon>Hymenoptera</taxon>
        <taxon>Apocrita</taxon>
        <taxon>Aculeata</taxon>
        <taxon>Formicoidea</taxon>
        <taxon>Formicidae</taxon>
        <taxon>Myrmicinae</taxon>
        <taxon>Trachymyrmex</taxon>
    </lineage>
</organism>
<evidence type="ECO:0000313" key="15">
    <source>
        <dbReference type="EMBL" id="KYN35907.1"/>
    </source>
</evidence>
<evidence type="ECO:0000256" key="12">
    <source>
        <dbReference type="ARBA" id="ARBA00050799"/>
    </source>
</evidence>
<gene>
    <name evidence="15" type="ORF">ALC56_09698</name>
</gene>
<evidence type="ECO:0000313" key="16">
    <source>
        <dbReference type="Proteomes" id="UP000078541"/>
    </source>
</evidence>
<dbReference type="Proteomes" id="UP000078541">
    <property type="component" value="Unassembled WGS sequence"/>
</dbReference>
<comment type="function">
    <text evidence="9">Mitochondrial transporter mediating uptake of thiamine diphosphate into mitochondria. It is not clear if the antiporter activity is affected by the membrane potential or by the proton electrochemical gradient.</text>
</comment>
<comment type="catalytic activity">
    <reaction evidence="12">
        <text>thiamine phosphate(out) + thiamine diphosphate(in) = thiamine phosphate(in) + thiamine diphosphate(out)</text>
        <dbReference type="Rhea" id="RHEA:73383"/>
        <dbReference type="ChEBI" id="CHEBI:37575"/>
        <dbReference type="ChEBI" id="CHEBI:58937"/>
    </reaction>
</comment>
<dbReference type="PROSITE" id="PS50920">
    <property type="entry name" value="SOLCAR"/>
    <property type="match status" value="3"/>
</dbReference>
<evidence type="ECO:0000256" key="7">
    <source>
        <dbReference type="ARBA" id="ARBA00023128"/>
    </source>
</evidence>
<evidence type="ECO:0000256" key="2">
    <source>
        <dbReference type="ARBA" id="ARBA00006375"/>
    </source>
</evidence>
<name>A0A195F6T8_9HYME</name>
<sequence length="306" mass="34557">MTMGFSVQKTTELFSDHAIAGAASGFITRFLCQPLDVIKIRFQLQVEPISRYHVSKYKSISQAVLLILREEGSTALWKGHVPAQLVSITYGMGQFYCYNVFLKMLQQVPQIEEWHHTTYFVAGAGASCVGTIVSFPFDTMRTRLVAQSNNHRIYNGISILRQESPRVFFLGLLPTLLQIAPHTGLQFTFYEFFKGLYKKYTSDTDTSFYNSMLSGSVAGFVAKTIVYPFDLSKKRLQIQGFQNGRKGFGKFFQCNGLLDCLRVTVKEEGVQGLFKGLVPSQIKAATTTALYFTTYEQVLLLLKMLR</sequence>
<dbReference type="Gene3D" id="1.50.40.10">
    <property type="entry name" value="Mitochondrial carrier domain"/>
    <property type="match status" value="1"/>
</dbReference>
<dbReference type="EMBL" id="KQ981768">
    <property type="protein sequence ID" value="KYN35907.1"/>
    <property type="molecule type" value="Genomic_DNA"/>
</dbReference>
<dbReference type="STRING" id="34720.A0A195F6T8"/>
<evidence type="ECO:0000256" key="4">
    <source>
        <dbReference type="ARBA" id="ARBA00022692"/>
    </source>
</evidence>
<keyword evidence="5" id="KW-0677">Repeat</keyword>
<evidence type="ECO:0000256" key="8">
    <source>
        <dbReference type="ARBA" id="ARBA00023136"/>
    </source>
</evidence>
<dbReference type="GO" id="GO:0090422">
    <property type="term" value="F:thiamine pyrophosphate transmembrane transporter activity"/>
    <property type="evidence" value="ECO:0007669"/>
    <property type="project" value="UniProtKB-ARBA"/>
</dbReference>
<evidence type="ECO:0000256" key="9">
    <source>
        <dbReference type="ARBA" id="ARBA00037549"/>
    </source>
</evidence>
<dbReference type="PRINTS" id="PR00926">
    <property type="entry name" value="MITOCARRIER"/>
</dbReference>
<feature type="repeat" description="Solcar" evidence="13">
    <location>
        <begin position="114"/>
        <end position="196"/>
    </location>
</feature>
<comment type="similarity">
    <text evidence="2 14">Belongs to the mitochondrial carrier (TC 2.A.29) family.</text>
</comment>
<keyword evidence="16" id="KW-1185">Reference proteome</keyword>
<feature type="repeat" description="Solcar" evidence="13">
    <location>
        <begin position="206"/>
        <end position="301"/>
    </location>
</feature>
<dbReference type="PANTHER" id="PTHR24089">
    <property type="entry name" value="SOLUTE CARRIER FAMILY 25"/>
    <property type="match status" value="1"/>
</dbReference>
<keyword evidence="7" id="KW-0496">Mitochondrion</keyword>
<protein>
    <recommendedName>
        <fullName evidence="10">Mitochondrial thiamine pyrophosphate carrier</fullName>
    </recommendedName>
    <alternativeName>
        <fullName evidence="11">Solute carrier family 25 member 19</fullName>
    </alternativeName>
</protein>
<keyword evidence="6" id="KW-1133">Transmembrane helix</keyword>
<evidence type="ECO:0000256" key="6">
    <source>
        <dbReference type="ARBA" id="ARBA00022989"/>
    </source>
</evidence>
<evidence type="ECO:0000256" key="13">
    <source>
        <dbReference type="PROSITE-ProRule" id="PRU00282"/>
    </source>
</evidence>
<proteinExistence type="inferred from homology"/>
<dbReference type="SUPFAM" id="SSF103506">
    <property type="entry name" value="Mitochondrial carrier"/>
    <property type="match status" value="1"/>
</dbReference>
<comment type="subcellular location">
    <subcellularLocation>
        <location evidence="1">Mitochondrion membrane</location>
        <topology evidence="1">Multi-pass membrane protein</topology>
    </subcellularLocation>
</comment>
<keyword evidence="3 14" id="KW-0813">Transport</keyword>
<reference evidence="15 16" key="1">
    <citation type="submission" date="2016-03" db="EMBL/GenBank/DDBJ databases">
        <title>Trachymyrmex septentrionalis WGS genome.</title>
        <authorList>
            <person name="Nygaard S."/>
            <person name="Hu H."/>
            <person name="Boomsma J."/>
            <person name="Zhang G."/>
        </authorList>
    </citation>
    <scope>NUCLEOTIDE SEQUENCE [LARGE SCALE GENOMIC DNA]</scope>
    <source>
        <strain evidence="15">Tsep2-gDNA-1</strain>
        <tissue evidence="15">Whole body</tissue>
    </source>
</reference>
<keyword evidence="4 13" id="KW-0812">Transmembrane</keyword>
<keyword evidence="8 13" id="KW-0472">Membrane</keyword>